<dbReference type="Pfam" id="PF07779">
    <property type="entry name" value="Cas1_AcylT"/>
    <property type="match status" value="1"/>
</dbReference>
<comment type="similarity">
    <text evidence="2">Belongs to the PC-esterase family. CASD1 subfamily.</text>
</comment>
<feature type="domain" description="Cas1p 10 TM acyl transferase" evidence="9">
    <location>
        <begin position="2"/>
        <end position="327"/>
    </location>
</feature>
<evidence type="ECO:0000256" key="4">
    <source>
        <dbReference type="ARBA" id="ARBA00022692"/>
    </source>
</evidence>
<dbReference type="GO" id="GO:0005794">
    <property type="term" value="C:Golgi apparatus"/>
    <property type="evidence" value="ECO:0007669"/>
    <property type="project" value="UniProtKB-ARBA"/>
</dbReference>
<protein>
    <recommendedName>
        <fullName evidence="9">Cas1p 10 TM acyl transferase domain-containing protein</fullName>
    </recommendedName>
</protein>
<comment type="subcellular location">
    <subcellularLocation>
        <location evidence="1">Membrane</location>
        <topology evidence="1">Multi-pass membrane protein</topology>
    </subcellularLocation>
</comment>
<keyword evidence="3" id="KW-0808">Transferase</keyword>
<dbReference type="Proteomes" id="UP001152130">
    <property type="component" value="Unassembled WGS sequence"/>
</dbReference>
<gene>
    <name evidence="10" type="ORF">NW766_005776</name>
</gene>
<evidence type="ECO:0000256" key="3">
    <source>
        <dbReference type="ARBA" id="ARBA00022679"/>
    </source>
</evidence>
<sequence>MDEWKGWMQCLILTYHWTGAKDSSIDTLFYLCVCGYLFQAGYGNTLYYMNKGDFSFNHVAATLLRLNLLPCFLAYFMDTDYMFYYISPLLSFWFLTVYATMAIGGKRNNDVQFLFAKICISCMLVSTMLLATPFTPWTLHILKTIFRIQWNDKEWQHHTTMNIFIVYIGMLAAIAHREMKNAKVSIHRGLRISLVFGSLLAIFHYLSVAATLRNDVYKKWHSYLSAIPILAFLVLRNISSCARNHHSKAMAWLGRCYLEIYVLQTHLLLAADNNGILIVDGLFGDGTLLGDRWRTLIFIVPIFLWISHAVADSTAYIVKMILDQSASHDKTRWLGRLPGCSNVTAPQIRIACILLILWSLNLMTPGHEIPAAPDGGHEVSIVKSFPKQRPSLVPFNGTIW</sequence>
<feature type="transmembrane region" description="Helical" evidence="8">
    <location>
        <begin position="56"/>
        <end position="76"/>
    </location>
</feature>
<feature type="transmembrane region" description="Helical" evidence="8">
    <location>
        <begin position="188"/>
        <end position="208"/>
    </location>
</feature>
<feature type="transmembrane region" description="Helical" evidence="8">
    <location>
        <begin position="295"/>
        <end position="318"/>
    </location>
</feature>
<dbReference type="AlphaFoldDB" id="A0A9W8U9P6"/>
<feature type="transmembrane region" description="Helical" evidence="8">
    <location>
        <begin position="82"/>
        <end position="101"/>
    </location>
</feature>
<evidence type="ECO:0000256" key="7">
    <source>
        <dbReference type="ARBA" id="ARBA00023180"/>
    </source>
</evidence>
<keyword evidence="4 8" id="KW-0812">Transmembrane</keyword>
<feature type="transmembrane region" description="Helical" evidence="8">
    <location>
        <begin position="113"/>
        <end position="135"/>
    </location>
</feature>
<evidence type="ECO:0000313" key="10">
    <source>
        <dbReference type="EMBL" id="KAJ4015433.1"/>
    </source>
</evidence>
<comment type="caution">
    <text evidence="10">The sequence shown here is derived from an EMBL/GenBank/DDBJ whole genome shotgun (WGS) entry which is preliminary data.</text>
</comment>
<evidence type="ECO:0000256" key="8">
    <source>
        <dbReference type="SAM" id="Phobius"/>
    </source>
</evidence>
<reference evidence="10" key="1">
    <citation type="submission" date="2022-10" db="EMBL/GenBank/DDBJ databases">
        <title>Fusarium specimens isolated from Avocado Roots.</title>
        <authorList>
            <person name="Stajich J."/>
            <person name="Roper C."/>
            <person name="Heimlech-Rivalta G."/>
        </authorList>
    </citation>
    <scope>NUCLEOTIDE SEQUENCE</scope>
    <source>
        <strain evidence="10">CF00143</strain>
    </source>
</reference>
<evidence type="ECO:0000256" key="6">
    <source>
        <dbReference type="ARBA" id="ARBA00023136"/>
    </source>
</evidence>
<dbReference type="PANTHER" id="PTHR13533:SF1">
    <property type="entry name" value="N-ACETYLNEURAMINATE 9-O-ACETYLTRANSFERASE"/>
    <property type="match status" value="1"/>
</dbReference>
<feature type="transmembrane region" description="Helical" evidence="8">
    <location>
        <begin position="155"/>
        <end position="176"/>
    </location>
</feature>
<evidence type="ECO:0000256" key="2">
    <source>
        <dbReference type="ARBA" id="ARBA00010666"/>
    </source>
</evidence>
<dbReference type="GO" id="GO:0016020">
    <property type="term" value="C:membrane"/>
    <property type="evidence" value="ECO:0007669"/>
    <property type="project" value="UniProtKB-SubCell"/>
</dbReference>
<keyword evidence="5 8" id="KW-1133">Transmembrane helix</keyword>
<evidence type="ECO:0000313" key="11">
    <source>
        <dbReference type="Proteomes" id="UP001152130"/>
    </source>
</evidence>
<evidence type="ECO:0000256" key="1">
    <source>
        <dbReference type="ARBA" id="ARBA00004141"/>
    </source>
</evidence>
<evidence type="ECO:0000256" key="5">
    <source>
        <dbReference type="ARBA" id="ARBA00022989"/>
    </source>
</evidence>
<keyword evidence="7" id="KW-0325">Glycoprotein</keyword>
<keyword evidence="6 8" id="KW-0472">Membrane</keyword>
<organism evidence="10 11">
    <name type="scientific">Fusarium irregulare</name>
    <dbReference type="NCBI Taxonomy" id="2494466"/>
    <lineage>
        <taxon>Eukaryota</taxon>
        <taxon>Fungi</taxon>
        <taxon>Dikarya</taxon>
        <taxon>Ascomycota</taxon>
        <taxon>Pezizomycotina</taxon>
        <taxon>Sordariomycetes</taxon>
        <taxon>Hypocreomycetidae</taxon>
        <taxon>Hypocreales</taxon>
        <taxon>Nectriaceae</taxon>
        <taxon>Fusarium</taxon>
        <taxon>Fusarium incarnatum-equiseti species complex</taxon>
    </lineage>
</organism>
<name>A0A9W8U9P6_9HYPO</name>
<dbReference type="PANTHER" id="PTHR13533">
    <property type="entry name" value="N-ACETYLNEURAMINATE 9-O-ACETYLTRANSFERASE"/>
    <property type="match status" value="1"/>
</dbReference>
<feature type="transmembrane region" description="Helical" evidence="8">
    <location>
        <begin position="28"/>
        <end position="49"/>
    </location>
</feature>
<keyword evidence="11" id="KW-1185">Reference proteome</keyword>
<dbReference type="EMBL" id="JAPDHF010000007">
    <property type="protein sequence ID" value="KAJ4015433.1"/>
    <property type="molecule type" value="Genomic_DNA"/>
</dbReference>
<dbReference type="GO" id="GO:0016740">
    <property type="term" value="F:transferase activity"/>
    <property type="evidence" value="ECO:0007669"/>
    <property type="project" value="UniProtKB-KW"/>
</dbReference>
<accession>A0A9W8U9P6</accession>
<proteinExistence type="inferred from homology"/>
<evidence type="ECO:0000259" key="9">
    <source>
        <dbReference type="Pfam" id="PF07779"/>
    </source>
</evidence>
<dbReference type="InterPro" id="IPR012419">
    <property type="entry name" value="Cas1_AcylTrans_dom"/>
</dbReference>
<dbReference type="GO" id="GO:0005975">
    <property type="term" value="P:carbohydrate metabolic process"/>
    <property type="evidence" value="ECO:0007669"/>
    <property type="project" value="UniProtKB-ARBA"/>
</dbReference>
<dbReference type="OrthoDB" id="1932925at2759"/>
<feature type="transmembrane region" description="Helical" evidence="8">
    <location>
        <begin position="220"/>
        <end position="239"/>
    </location>
</feature>